<comment type="caution">
    <text evidence="2">The sequence shown here is derived from an EMBL/GenBank/DDBJ whole genome shotgun (WGS) entry which is preliminary data.</text>
</comment>
<reference evidence="2" key="1">
    <citation type="submission" date="2019-08" db="EMBL/GenBank/DDBJ databases">
        <authorList>
            <person name="Kucharzyk K."/>
            <person name="Murdoch R.W."/>
            <person name="Higgins S."/>
            <person name="Loffler F."/>
        </authorList>
    </citation>
    <scope>NUCLEOTIDE SEQUENCE</scope>
</reference>
<dbReference type="CDD" id="cd00093">
    <property type="entry name" value="HTH_XRE"/>
    <property type="match status" value="1"/>
</dbReference>
<dbReference type="InterPro" id="IPR001387">
    <property type="entry name" value="Cro/C1-type_HTH"/>
</dbReference>
<sequence>MLSDRIRTRRKILGISQKQLAEISGIGQSSISRYEKDDGGITLTYLLKLAEVLECSPLYLVEEEFGIPTNTEHRSAISPKEIAALRTHAKEILAIIGE</sequence>
<dbReference type="EMBL" id="VSSQ01016326">
    <property type="protein sequence ID" value="MPM57544.1"/>
    <property type="molecule type" value="Genomic_DNA"/>
</dbReference>
<dbReference type="Pfam" id="PF01381">
    <property type="entry name" value="HTH_3"/>
    <property type="match status" value="1"/>
</dbReference>
<dbReference type="SMART" id="SM00530">
    <property type="entry name" value="HTH_XRE"/>
    <property type="match status" value="1"/>
</dbReference>
<dbReference type="AlphaFoldDB" id="A0A645B763"/>
<name>A0A645B763_9ZZZZ</name>
<gene>
    <name evidence="2" type="ORF">SDC9_104366</name>
</gene>
<feature type="domain" description="HTH cro/C1-type" evidence="1">
    <location>
        <begin position="6"/>
        <end position="60"/>
    </location>
</feature>
<dbReference type="InterPro" id="IPR010982">
    <property type="entry name" value="Lambda_DNA-bd_dom_sf"/>
</dbReference>
<proteinExistence type="predicted"/>
<protein>
    <recommendedName>
        <fullName evidence="1">HTH cro/C1-type domain-containing protein</fullName>
    </recommendedName>
</protein>
<organism evidence="2">
    <name type="scientific">bioreactor metagenome</name>
    <dbReference type="NCBI Taxonomy" id="1076179"/>
    <lineage>
        <taxon>unclassified sequences</taxon>
        <taxon>metagenomes</taxon>
        <taxon>ecological metagenomes</taxon>
    </lineage>
</organism>
<dbReference type="SUPFAM" id="SSF47413">
    <property type="entry name" value="lambda repressor-like DNA-binding domains"/>
    <property type="match status" value="1"/>
</dbReference>
<evidence type="ECO:0000313" key="2">
    <source>
        <dbReference type="EMBL" id="MPM57544.1"/>
    </source>
</evidence>
<dbReference type="Gene3D" id="1.10.260.40">
    <property type="entry name" value="lambda repressor-like DNA-binding domains"/>
    <property type="match status" value="1"/>
</dbReference>
<dbReference type="GO" id="GO:0003677">
    <property type="term" value="F:DNA binding"/>
    <property type="evidence" value="ECO:0007669"/>
    <property type="project" value="InterPro"/>
</dbReference>
<evidence type="ECO:0000259" key="1">
    <source>
        <dbReference type="PROSITE" id="PS50943"/>
    </source>
</evidence>
<accession>A0A645B763</accession>
<dbReference type="PROSITE" id="PS50943">
    <property type="entry name" value="HTH_CROC1"/>
    <property type="match status" value="1"/>
</dbReference>